<keyword evidence="2" id="KW-0812">Transmembrane</keyword>
<evidence type="ECO:0000256" key="1">
    <source>
        <dbReference type="SAM" id="MobiDB-lite"/>
    </source>
</evidence>
<feature type="region of interest" description="Disordered" evidence="1">
    <location>
        <begin position="78"/>
        <end position="131"/>
    </location>
</feature>
<proteinExistence type="predicted"/>
<organism evidence="4 5">
    <name type="scientific">Lacibacter sediminis</name>
    <dbReference type="NCBI Taxonomy" id="2760713"/>
    <lineage>
        <taxon>Bacteria</taxon>
        <taxon>Pseudomonadati</taxon>
        <taxon>Bacteroidota</taxon>
        <taxon>Chitinophagia</taxon>
        <taxon>Chitinophagales</taxon>
        <taxon>Chitinophagaceae</taxon>
        <taxon>Lacibacter</taxon>
    </lineage>
</organism>
<dbReference type="InterPro" id="IPR025665">
    <property type="entry name" value="Beta-barrel_OMP_2"/>
</dbReference>
<feature type="transmembrane region" description="Helical" evidence="2">
    <location>
        <begin position="42"/>
        <end position="61"/>
    </location>
</feature>
<dbReference type="Pfam" id="PF13568">
    <property type="entry name" value="OMP_b-brl_2"/>
    <property type="match status" value="1"/>
</dbReference>
<feature type="compositionally biased region" description="Basic and acidic residues" evidence="1">
    <location>
        <begin position="108"/>
        <end position="117"/>
    </location>
</feature>
<dbReference type="Proteomes" id="UP000515344">
    <property type="component" value="Chromosome"/>
</dbReference>
<keyword evidence="5" id="KW-1185">Reference proteome</keyword>
<evidence type="ECO:0000313" key="4">
    <source>
        <dbReference type="EMBL" id="QNA46087.1"/>
    </source>
</evidence>
<keyword evidence="2" id="KW-1133">Transmembrane helix</keyword>
<feature type="domain" description="Outer membrane protein beta-barrel" evidence="3">
    <location>
        <begin position="288"/>
        <end position="419"/>
    </location>
</feature>
<reference evidence="5" key="1">
    <citation type="submission" date="2020-08" db="EMBL/GenBank/DDBJ databases">
        <title>Lacibacter sp. S13-6-6 genome sequencing.</title>
        <authorList>
            <person name="Jin L."/>
        </authorList>
    </citation>
    <scope>NUCLEOTIDE SEQUENCE [LARGE SCALE GENOMIC DNA]</scope>
    <source>
        <strain evidence="5">S13-6-6</strain>
    </source>
</reference>
<accession>A0A7G5XKT4</accession>
<name>A0A7G5XKT4_9BACT</name>
<gene>
    <name evidence="4" type="ORF">H4075_07870</name>
</gene>
<feature type="compositionally biased region" description="Polar residues" evidence="1">
    <location>
        <begin position="92"/>
        <end position="107"/>
    </location>
</feature>
<protein>
    <submittedName>
        <fullName evidence="4">Outer membrane beta-barrel protein</fullName>
    </submittedName>
</protein>
<keyword evidence="2" id="KW-0472">Membrane</keyword>
<evidence type="ECO:0000313" key="5">
    <source>
        <dbReference type="Proteomes" id="UP000515344"/>
    </source>
</evidence>
<dbReference type="AlphaFoldDB" id="A0A7G5XKT4"/>
<evidence type="ECO:0000256" key="2">
    <source>
        <dbReference type="SAM" id="Phobius"/>
    </source>
</evidence>
<sequence length="481" mass="53521">MADHQFEQKVSQQLADFKLKPNAEVWQQVQLQLEEDRKRRRWFFYLPIAALLIGGLLYAVWPVEETVKADTVAQATTNNRTTTTAENNTNESSLTKAGSSKTLTEATASEKEVEENKLQAQTKTSASAQQNSVVTKQVAQKIKTVNRQSVAGTTEKQTSKDEVVVSDKVSVQKETAADQTIVTVESKQPEQKTDSVVVDQSAAIKTDAAQPIVSTTADDTIAVAPAVPTPTITKRKWQLGLHVSSGLSDIRGSLFPGSGFKSFSSSDALYYSGGNNAGQGGPTRIIRYEYAVTPSIHFGAGVLFRKPLKKRHAFVTGLQYQYSSYSVTQRQRIDSFMTLTNMFSNISTKEKSVQFRMHAVNVPLELEFKIADIKKGRLLFSAGIHNWFVVSSTQTDTLSAFRYAASTDRSIGYGGIANAKETKATTYQPQLYLSPSFEWHGKKTNSQLGLYLDYGLRPAYKSTVKDYWWQTGIRYRIFFNR</sequence>
<feature type="compositionally biased region" description="Low complexity" evidence="1">
    <location>
        <begin position="78"/>
        <end position="91"/>
    </location>
</feature>
<evidence type="ECO:0000259" key="3">
    <source>
        <dbReference type="Pfam" id="PF13568"/>
    </source>
</evidence>
<dbReference type="EMBL" id="CP060007">
    <property type="protein sequence ID" value="QNA46087.1"/>
    <property type="molecule type" value="Genomic_DNA"/>
</dbReference>
<dbReference type="KEGG" id="lacs:H4075_07870"/>
<dbReference type="RefSeq" id="WP_182805702.1">
    <property type="nucleotide sequence ID" value="NZ_CP060007.1"/>
</dbReference>
<feature type="compositionally biased region" description="Low complexity" evidence="1">
    <location>
        <begin position="119"/>
        <end position="130"/>
    </location>
</feature>